<protein>
    <submittedName>
        <fullName evidence="3">Class I SAM-dependent methyltransferase</fullName>
        <ecNumber evidence="3">2.1.1.-</ecNumber>
    </submittedName>
</protein>
<proteinExistence type="predicted"/>
<sequence>MNKALLHPDVQEFIRSNRKTEITRLVLSGSPYPDVSPQELAEQISGLNTAEKKLPTWFKTGNIIYPPKLNLEQTSSEVTAEYKASLVSGTKMADLTGGFGIDSYFFSKKMDQIFYCELNKELAELAEHNFKQLKANNIEVIKGNGLEFLKNTEGVFNWIYLDPARRDNHGGKVFRLADCTPDVAGNMDLIFEKADKILIKTSPLLDLKAGTAELKNVKEIHIVSVNNEVKELLWLLEKAHTEAAALKTINFRKNEIQFFEGSGAGSNEKAQYSRPGKYIYEPNPAIMKSGLFEELAVKTGTFKLHQHSHLYTSDDLKKFPGRRFKITELKNFNPKELKKYFKGLKANISTRNFPESVENLKKKFRIKDGGELYVFFTTSLKNEKIVLICKKIKED</sequence>
<name>A0ABW3NSE8_9FLAO</name>
<keyword evidence="4" id="KW-1185">Reference proteome</keyword>
<accession>A0ABW3NSE8</accession>
<dbReference type="CDD" id="cd02440">
    <property type="entry name" value="AdoMet_MTases"/>
    <property type="match status" value="1"/>
</dbReference>
<comment type="caution">
    <text evidence="3">The sequence shown here is derived from an EMBL/GenBank/DDBJ whole genome shotgun (WGS) entry which is preliminary data.</text>
</comment>
<dbReference type="RefSeq" id="WP_380745120.1">
    <property type="nucleotide sequence ID" value="NZ_JBHTLI010000001.1"/>
</dbReference>
<dbReference type="Pfam" id="PF22013">
    <property type="entry name" value="PG_1098_Fer"/>
    <property type="match status" value="1"/>
</dbReference>
<dbReference type="Proteomes" id="UP001597131">
    <property type="component" value="Unassembled WGS sequence"/>
</dbReference>
<feature type="domain" description="THUMP-like" evidence="1">
    <location>
        <begin position="321"/>
        <end position="391"/>
    </location>
</feature>
<reference evidence="4" key="1">
    <citation type="journal article" date="2019" name="Int. J. Syst. Evol. Microbiol.">
        <title>The Global Catalogue of Microorganisms (GCM) 10K type strain sequencing project: providing services to taxonomists for standard genome sequencing and annotation.</title>
        <authorList>
            <consortium name="The Broad Institute Genomics Platform"/>
            <consortium name="The Broad Institute Genome Sequencing Center for Infectious Disease"/>
            <person name="Wu L."/>
            <person name="Ma J."/>
        </authorList>
    </citation>
    <scope>NUCLEOTIDE SEQUENCE [LARGE SCALE GENOMIC DNA]</scope>
    <source>
        <strain evidence="4">CCUG 64793</strain>
    </source>
</reference>
<evidence type="ECO:0000259" key="2">
    <source>
        <dbReference type="Pfam" id="PF22013"/>
    </source>
</evidence>
<dbReference type="InterPro" id="IPR054168">
    <property type="entry name" value="PG_1098_Fer"/>
</dbReference>
<dbReference type="GO" id="GO:0032259">
    <property type="term" value="P:methylation"/>
    <property type="evidence" value="ECO:0007669"/>
    <property type="project" value="UniProtKB-KW"/>
</dbReference>
<keyword evidence="3" id="KW-0489">Methyltransferase</keyword>
<dbReference type="SUPFAM" id="SSF53335">
    <property type="entry name" value="S-adenosyl-L-methionine-dependent methyltransferases"/>
    <property type="match status" value="1"/>
</dbReference>
<dbReference type="GO" id="GO:0008168">
    <property type="term" value="F:methyltransferase activity"/>
    <property type="evidence" value="ECO:0007669"/>
    <property type="project" value="UniProtKB-KW"/>
</dbReference>
<dbReference type="Pfam" id="PF18096">
    <property type="entry name" value="Thump_like"/>
    <property type="match status" value="1"/>
</dbReference>
<dbReference type="InterPro" id="IPR029063">
    <property type="entry name" value="SAM-dependent_MTases_sf"/>
</dbReference>
<evidence type="ECO:0000313" key="4">
    <source>
        <dbReference type="Proteomes" id="UP001597131"/>
    </source>
</evidence>
<dbReference type="EC" id="2.1.1.-" evidence="3"/>
<gene>
    <name evidence="3" type="ORF">ACFQ3Q_09405</name>
</gene>
<evidence type="ECO:0000313" key="3">
    <source>
        <dbReference type="EMBL" id="MFD1095965.1"/>
    </source>
</evidence>
<organism evidence="3 4">
    <name type="scientific">Salegentibacter chungangensis</name>
    <dbReference type="NCBI Taxonomy" id="1335724"/>
    <lineage>
        <taxon>Bacteria</taxon>
        <taxon>Pseudomonadati</taxon>
        <taxon>Bacteroidota</taxon>
        <taxon>Flavobacteriia</taxon>
        <taxon>Flavobacteriales</taxon>
        <taxon>Flavobacteriaceae</taxon>
        <taxon>Salegentibacter</taxon>
    </lineage>
</organism>
<dbReference type="EMBL" id="JBHTLI010000001">
    <property type="protein sequence ID" value="MFD1095965.1"/>
    <property type="molecule type" value="Genomic_DNA"/>
</dbReference>
<evidence type="ECO:0000259" key="1">
    <source>
        <dbReference type="Pfam" id="PF18096"/>
    </source>
</evidence>
<feature type="domain" description="PG-1098 ferredoxin-like" evidence="2">
    <location>
        <begin position="278"/>
        <end position="320"/>
    </location>
</feature>
<dbReference type="InterPro" id="IPR041497">
    <property type="entry name" value="Thump-like"/>
</dbReference>
<dbReference type="Gene3D" id="3.40.50.150">
    <property type="entry name" value="Vaccinia Virus protein VP39"/>
    <property type="match status" value="1"/>
</dbReference>
<keyword evidence="3" id="KW-0808">Transferase</keyword>
<dbReference type="Gene3D" id="1.10.10.1110">
    <property type="entry name" value="Methyltransferase PG1098, N-terminal domain"/>
    <property type="match status" value="1"/>
</dbReference>